<keyword evidence="3 7" id="KW-0479">Metal-binding</keyword>
<dbReference type="Gene3D" id="1.10.630.10">
    <property type="entry name" value="Cytochrome P450"/>
    <property type="match status" value="1"/>
</dbReference>
<feature type="binding site" description="axial binding residue" evidence="7">
    <location>
        <position position="384"/>
    </location>
    <ligand>
        <name>heme</name>
        <dbReference type="ChEBI" id="CHEBI:30413"/>
    </ligand>
    <ligandPart>
        <name>Fe</name>
        <dbReference type="ChEBI" id="CHEBI:18248"/>
    </ligandPart>
</feature>
<comment type="cofactor">
    <cofactor evidence="7">
        <name>heme</name>
        <dbReference type="ChEBI" id="CHEBI:30413"/>
    </cofactor>
</comment>
<dbReference type="PANTHER" id="PTHR24291:SF50">
    <property type="entry name" value="BIFUNCTIONAL ALBAFLAVENONE MONOOXYGENASE_TERPENE SYNTHASE"/>
    <property type="match status" value="1"/>
</dbReference>
<accession>A0A2S1T3R4</accession>
<keyword evidence="10" id="KW-1185">Reference proteome</keyword>
<dbReference type="InterPro" id="IPR002403">
    <property type="entry name" value="Cyt_P450_E_grp-IV"/>
</dbReference>
<keyword evidence="6 8" id="KW-0503">Monooxygenase</keyword>
<protein>
    <submittedName>
        <fullName evidence="9">Cytochrome P450</fullName>
    </submittedName>
</protein>
<dbReference type="KEGG" id="stir:DDW44_30985"/>
<dbReference type="Pfam" id="PF00067">
    <property type="entry name" value="p450"/>
    <property type="match status" value="1"/>
</dbReference>
<reference evidence="9 10" key="1">
    <citation type="submission" date="2018-05" db="EMBL/GenBank/DDBJ databases">
        <title>Complete genome sequence of sponge-derived Streptomyces sp. HNM0039.</title>
        <authorList>
            <person name="Huang X."/>
            <person name="Zhou S."/>
        </authorList>
    </citation>
    <scope>NUCLEOTIDE SEQUENCE [LARGE SCALE GENOMIC DNA]</scope>
    <source>
        <strain evidence="9 10">HNM0039</strain>
    </source>
</reference>
<dbReference type="PRINTS" id="PR00465">
    <property type="entry name" value="EP450IV"/>
</dbReference>
<evidence type="ECO:0000256" key="1">
    <source>
        <dbReference type="ARBA" id="ARBA00010617"/>
    </source>
</evidence>
<dbReference type="InterPro" id="IPR036396">
    <property type="entry name" value="Cyt_P450_sf"/>
</dbReference>
<sequence length="439" mass="48601">MPRAKGRVPGLGHVPRLLLNPLGVLRALHGEGPVLRLDIGTMPVVVVTTPDAITEILVKKGKSFRKGRLFDRLRPLVGNGIGNSEGATHIRNRRLIQPMFYKERLEGYASVMADRSRMLADSWHDGQSIDAAQAAGSFTIETLAATIFSADIGRPAVESVREDLPIILRTMLHRALAPKALDGLPIWRSFDRSVTRMRAVIEEVIATTRTSNPESRSDLLSLLLSARDDTGVGMTDEEVRDELATMLFAGSETTASTLAWAMYHIGQRPDVEEEILTEISKTVGSRPVTFADVRSLPAITRVLDEVIRLHGVTTLMRRSVEPVVIGGYGIPVGTEVLFSPYAMHRDPELYPDPDRFDPDRWLPEHMAVRPRHHVVPFGAGSRKCIGDKFAWLEATIFLATILPRWKFRSVPGSKPPAEAVASMAYPIRVPMVVHRRETG</sequence>
<dbReference type="Proteomes" id="UP000244900">
    <property type="component" value="Chromosome"/>
</dbReference>
<dbReference type="EMBL" id="CP029188">
    <property type="protein sequence ID" value="AWI33270.1"/>
    <property type="molecule type" value="Genomic_DNA"/>
</dbReference>
<dbReference type="OrthoDB" id="4746309at2"/>
<evidence type="ECO:0000256" key="5">
    <source>
        <dbReference type="ARBA" id="ARBA00023004"/>
    </source>
</evidence>
<evidence type="ECO:0000256" key="4">
    <source>
        <dbReference type="ARBA" id="ARBA00023002"/>
    </source>
</evidence>
<evidence type="ECO:0000256" key="6">
    <source>
        <dbReference type="ARBA" id="ARBA00023033"/>
    </source>
</evidence>
<evidence type="ECO:0000256" key="8">
    <source>
        <dbReference type="RuleBase" id="RU000461"/>
    </source>
</evidence>
<dbReference type="InterPro" id="IPR050196">
    <property type="entry name" value="Cytochrome_P450_Monoox"/>
</dbReference>
<organism evidence="9 10">
    <name type="scientific">Streptomyces tirandamycinicus</name>
    <dbReference type="NCBI Taxonomy" id="2174846"/>
    <lineage>
        <taxon>Bacteria</taxon>
        <taxon>Bacillati</taxon>
        <taxon>Actinomycetota</taxon>
        <taxon>Actinomycetes</taxon>
        <taxon>Kitasatosporales</taxon>
        <taxon>Streptomycetaceae</taxon>
        <taxon>Streptomyces</taxon>
    </lineage>
</organism>
<evidence type="ECO:0000256" key="7">
    <source>
        <dbReference type="PIRSR" id="PIRSR602403-1"/>
    </source>
</evidence>
<keyword evidence="2 7" id="KW-0349">Heme</keyword>
<keyword evidence="4 8" id="KW-0560">Oxidoreductase</keyword>
<gene>
    <name evidence="9" type="ORF">DDW44_30985</name>
</gene>
<dbReference type="InterPro" id="IPR001128">
    <property type="entry name" value="Cyt_P450"/>
</dbReference>
<dbReference type="AlphaFoldDB" id="A0A2S1T3R4"/>
<evidence type="ECO:0000313" key="10">
    <source>
        <dbReference type="Proteomes" id="UP000244900"/>
    </source>
</evidence>
<dbReference type="GO" id="GO:0004497">
    <property type="term" value="F:monooxygenase activity"/>
    <property type="evidence" value="ECO:0007669"/>
    <property type="project" value="UniProtKB-KW"/>
</dbReference>
<evidence type="ECO:0000256" key="2">
    <source>
        <dbReference type="ARBA" id="ARBA00022617"/>
    </source>
</evidence>
<name>A0A2S1T3R4_9ACTN</name>
<dbReference type="InterPro" id="IPR017972">
    <property type="entry name" value="Cyt_P450_CS"/>
</dbReference>
<dbReference type="PANTHER" id="PTHR24291">
    <property type="entry name" value="CYTOCHROME P450 FAMILY 4"/>
    <property type="match status" value="1"/>
</dbReference>
<evidence type="ECO:0000313" key="9">
    <source>
        <dbReference type="EMBL" id="AWI33270.1"/>
    </source>
</evidence>
<dbReference type="GO" id="GO:0005506">
    <property type="term" value="F:iron ion binding"/>
    <property type="evidence" value="ECO:0007669"/>
    <property type="project" value="InterPro"/>
</dbReference>
<dbReference type="PROSITE" id="PS00086">
    <property type="entry name" value="CYTOCHROME_P450"/>
    <property type="match status" value="1"/>
</dbReference>
<comment type="similarity">
    <text evidence="1 8">Belongs to the cytochrome P450 family.</text>
</comment>
<dbReference type="GO" id="GO:0020037">
    <property type="term" value="F:heme binding"/>
    <property type="evidence" value="ECO:0007669"/>
    <property type="project" value="InterPro"/>
</dbReference>
<dbReference type="SUPFAM" id="SSF48264">
    <property type="entry name" value="Cytochrome P450"/>
    <property type="match status" value="1"/>
</dbReference>
<dbReference type="GO" id="GO:0016705">
    <property type="term" value="F:oxidoreductase activity, acting on paired donors, with incorporation or reduction of molecular oxygen"/>
    <property type="evidence" value="ECO:0007669"/>
    <property type="project" value="InterPro"/>
</dbReference>
<dbReference type="PRINTS" id="PR00385">
    <property type="entry name" value="P450"/>
</dbReference>
<proteinExistence type="inferred from homology"/>
<evidence type="ECO:0000256" key="3">
    <source>
        <dbReference type="ARBA" id="ARBA00022723"/>
    </source>
</evidence>
<keyword evidence="5 7" id="KW-0408">Iron</keyword>